<dbReference type="Pfam" id="PF02872">
    <property type="entry name" value="5_nucleotid_C"/>
    <property type="match status" value="1"/>
</dbReference>
<accession>A0A174HD51</accession>
<keyword evidence="2" id="KW-0677">Repeat</keyword>
<feature type="domain" description="SLH" evidence="4">
    <location>
        <begin position="49"/>
        <end position="112"/>
    </location>
</feature>
<organism evidence="5 6">
    <name type="scientific">Flavonifractor plautii</name>
    <name type="common">Fusobacterium plautii</name>
    <dbReference type="NCBI Taxonomy" id="292800"/>
    <lineage>
        <taxon>Bacteria</taxon>
        <taxon>Bacillati</taxon>
        <taxon>Bacillota</taxon>
        <taxon>Clostridia</taxon>
        <taxon>Eubacteriales</taxon>
        <taxon>Oscillospiraceae</taxon>
        <taxon>Flavonifractor</taxon>
    </lineage>
</organism>
<keyword evidence="3" id="KW-0378">Hydrolase</keyword>
<reference evidence="5 6" key="1">
    <citation type="submission" date="2015-09" db="EMBL/GenBank/DDBJ databases">
        <authorList>
            <consortium name="Pathogen Informatics"/>
        </authorList>
    </citation>
    <scope>NUCLEOTIDE SEQUENCE [LARGE SCALE GENOMIC DNA]</scope>
    <source>
        <strain evidence="5 6">2789STDY5608854</strain>
    </source>
</reference>
<dbReference type="GO" id="GO:0009166">
    <property type="term" value="P:nucleotide catabolic process"/>
    <property type="evidence" value="ECO:0007669"/>
    <property type="project" value="InterPro"/>
</dbReference>
<evidence type="ECO:0000256" key="3">
    <source>
        <dbReference type="RuleBase" id="RU362119"/>
    </source>
</evidence>
<evidence type="ECO:0000313" key="6">
    <source>
        <dbReference type="Proteomes" id="UP000095746"/>
    </source>
</evidence>
<dbReference type="GO" id="GO:0016787">
    <property type="term" value="F:hydrolase activity"/>
    <property type="evidence" value="ECO:0007669"/>
    <property type="project" value="UniProtKB-KW"/>
</dbReference>
<evidence type="ECO:0000256" key="1">
    <source>
        <dbReference type="ARBA" id="ARBA00022729"/>
    </source>
</evidence>
<dbReference type="Gene3D" id="3.60.21.10">
    <property type="match status" value="1"/>
</dbReference>
<gene>
    <name evidence="5" type="primary">yfkN_2</name>
    <name evidence="5" type="ORF">ERS852411_02018</name>
</gene>
<dbReference type="Pfam" id="PF00395">
    <property type="entry name" value="SLH"/>
    <property type="match status" value="1"/>
</dbReference>
<dbReference type="Gene3D" id="3.90.780.10">
    <property type="entry name" value="5'-Nucleotidase, C-terminal domain"/>
    <property type="match status" value="1"/>
</dbReference>
<proteinExistence type="inferred from homology"/>
<dbReference type="SUPFAM" id="SSF55816">
    <property type="entry name" value="5'-nucleotidase (syn. UDP-sugar hydrolase), C-terminal domain"/>
    <property type="match status" value="1"/>
</dbReference>
<evidence type="ECO:0000259" key="4">
    <source>
        <dbReference type="PROSITE" id="PS51272"/>
    </source>
</evidence>
<keyword evidence="3" id="KW-0547">Nucleotide-binding</keyword>
<evidence type="ECO:0000256" key="2">
    <source>
        <dbReference type="ARBA" id="ARBA00022737"/>
    </source>
</evidence>
<dbReference type="InterPro" id="IPR001119">
    <property type="entry name" value="SLH_dom"/>
</dbReference>
<dbReference type="InterPro" id="IPR008334">
    <property type="entry name" value="5'-Nucleotdase_C"/>
</dbReference>
<dbReference type="PANTHER" id="PTHR11575:SF24">
    <property type="entry name" value="5'-NUCLEOTIDASE"/>
    <property type="match status" value="1"/>
</dbReference>
<dbReference type="PANTHER" id="PTHR11575">
    <property type="entry name" value="5'-NUCLEOTIDASE-RELATED"/>
    <property type="match status" value="1"/>
</dbReference>
<dbReference type="InterPro" id="IPR004843">
    <property type="entry name" value="Calcineurin-like_PHP"/>
</dbReference>
<dbReference type="Proteomes" id="UP000095746">
    <property type="component" value="Unassembled WGS sequence"/>
</dbReference>
<dbReference type="SUPFAM" id="SSF56300">
    <property type="entry name" value="Metallo-dependent phosphatases"/>
    <property type="match status" value="1"/>
</dbReference>
<keyword evidence="1" id="KW-0732">Signal</keyword>
<dbReference type="AlphaFoldDB" id="A0A174HD51"/>
<dbReference type="GO" id="GO:0000166">
    <property type="term" value="F:nucleotide binding"/>
    <property type="evidence" value="ECO:0007669"/>
    <property type="project" value="UniProtKB-KW"/>
</dbReference>
<protein>
    <submittedName>
        <fullName evidence="5">Trifunctional nucleotide phosphoesterase protein YfkN</fullName>
    </submittedName>
</protein>
<dbReference type="InterPro" id="IPR006179">
    <property type="entry name" value="5_nucleotidase/apyrase"/>
</dbReference>
<dbReference type="PRINTS" id="PR01607">
    <property type="entry name" value="APYRASEFAMLY"/>
</dbReference>
<sequence>MVAGRLCYNADMWTDCPVRSEMKGETPDMKHFRIPVLALATAISLSLAVPAAAAVSDASGTYAESIQRLAEEGVIRGDGTGAYRPDDLLTRSDAASLLYEAFDLVPVFLMEAPVPEVNEDGTVPEPVTKQFYSTDTTVATLAAVLMPAAPDAVGTWAETAANTVLEARLMDQIDGEFCGEQTMTRDDFALAVMKAVYGADKNMDFLAQGAEDGLLPADLPLNGTAITRGEAAYILDSAIKDLTIITTMSTSDIHGHMMSYTPSGSGSEVGGSAKAAWLFDEAERRNPNTLILDGGDSPYNTDLANMSQGQSSVDVMNAQGYDATVLGNHDFDYAFDNLLSLAERAEYAMLSANTYWKDGTYPEQFAPYIVKEVGGLNVAIVGLTDDGSKATTHYSNTQDIDFHDHWEVGQQVVDQANEEADLVIMLAHLHGANNEVPTRIDGIDMEVGGGNDTFGRPLNIEGTVVINPGGVGTCVNQTNLNVKDGELLGYTFNQIILSSDVPEDPEVKTIIADYQADLDAQMEVVIGRCASDIPWSSALVRAQESPLGNLAADALRDYCDADIAIQNGGGIRAGLTAGDVTVGDIFGMLPFDNKVTLVEVTGQTVWEALENGVDAYPELNGKFPQVSGIQYTFDASKPVGERIVSVTMVDGTPLDLDAWYTLACNDFMCGGGDGYTMLNVLNPDGASSNSETATQELPGCRLVYRTNDYYRTVISRYIQEQGTVAPDMEGRITILNPQDVNGTLS</sequence>
<dbReference type="InterPro" id="IPR036907">
    <property type="entry name" value="5'-Nucleotdase_C_sf"/>
</dbReference>
<comment type="similarity">
    <text evidence="3">Belongs to the 5'-nucleotidase family.</text>
</comment>
<dbReference type="PROSITE" id="PS51272">
    <property type="entry name" value="SLH"/>
    <property type="match status" value="1"/>
</dbReference>
<dbReference type="InterPro" id="IPR029052">
    <property type="entry name" value="Metallo-depent_PP-like"/>
</dbReference>
<dbReference type="EMBL" id="CYZT01000149">
    <property type="protein sequence ID" value="CUO71108.1"/>
    <property type="molecule type" value="Genomic_DNA"/>
</dbReference>
<evidence type="ECO:0000313" key="5">
    <source>
        <dbReference type="EMBL" id="CUO71108.1"/>
    </source>
</evidence>
<dbReference type="Pfam" id="PF00149">
    <property type="entry name" value="Metallophos"/>
    <property type="match status" value="1"/>
</dbReference>
<name>A0A174HD51_FLAPL</name>